<evidence type="ECO:0000256" key="3">
    <source>
        <dbReference type="ARBA" id="ARBA00023141"/>
    </source>
</evidence>
<sequence length="281" mass="28990">MSKAKGAAKVAGVVGSPIAQSLSPVMHGAWIRAAGLDAVYAPFETTPGGFSSFIQGLRRASLLGLNITAPFKGQAARLADIRSQEVSLTGSANLLLFRGGQIEAHSTDGVGLIWALTTAGLEAPERAVIMGAGGAAAAALPALSRWGVREIIVAARRPSTAGWLRNVAAGVSVAPWEDLPDAVAGAPLLINATPMGLHGSSSPEVPLERMAPGAAVMDMVYRPLETPLLRAARAAGLRPIDGLDMLIGQGRPSFEALFGQPPDVRLDIRALLEQALAETTT</sequence>
<evidence type="ECO:0000259" key="6">
    <source>
        <dbReference type="Pfam" id="PF18317"/>
    </source>
</evidence>
<dbReference type="Pfam" id="PF18317">
    <property type="entry name" value="SDH_C"/>
    <property type="match status" value="1"/>
</dbReference>
<feature type="domain" description="Shikimate dehydrogenase substrate binding N-terminal" evidence="5">
    <location>
        <begin position="13"/>
        <end position="94"/>
    </location>
</feature>
<dbReference type="InterPro" id="IPR036291">
    <property type="entry name" value="NAD(P)-bd_dom_sf"/>
</dbReference>
<dbReference type="InterPro" id="IPR046346">
    <property type="entry name" value="Aminoacid_DH-like_N_sf"/>
</dbReference>
<dbReference type="EMBL" id="JAUKTR010000002">
    <property type="protein sequence ID" value="MDO1559102.1"/>
    <property type="molecule type" value="Genomic_DNA"/>
</dbReference>
<evidence type="ECO:0000256" key="1">
    <source>
        <dbReference type="ARBA" id="ARBA00004871"/>
    </source>
</evidence>
<comment type="subunit">
    <text evidence="4">Homodimer.</text>
</comment>
<dbReference type="CDD" id="cd01065">
    <property type="entry name" value="NAD_bind_Shikimate_DH"/>
    <property type="match status" value="1"/>
</dbReference>
<feature type="binding site" evidence="4">
    <location>
        <position position="108"/>
    </location>
    <ligand>
        <name>shikimate</name>
        <dbReference type="ChEBI" id="CHEBI:36208"/>
    </ligand>
</feature>
<feature type="binding site" evidence="4">
    <location>
        <position position="93"/>
    </location>
    <ligand>
        <name>shikimate</name>
        <dbReference type="ChEBI" id="CHEBI:36208"/>
    </ligand>
</feature>
<feature type="binding site" evidence="4">
    <location>
        <begin position="21"/>
        <end position="23"/>
    </location>
    <ligand>
        <name>shikimate</name>
        <dbReference type="ChEBI" id="CHEBI:36208"/>
    </ligand>
</feature>
<dbReference type="Proteomes" id="UP001169063">
    <property type="component" value="Unassembled WGS sequence"/>
</dbReference>
<keyword evidence="4" id="KW-0521">NADP</keyword>
<feature type="binding site" evidence="4">
    <location>
        <position position="68"/>
    </location>
    <ligand>
        <name>shikimate</name>
        <dbReference type="ChEBI" id="CHEBI:36208"/>
    </ligand>
</feature>
<feature type="binding site" evidence="4">
    <location>
        <position position="242"/>
    </location>
    <ligand>
        <name>NADP(+)</name>
        <dbReference type="ChEBI" id="CHEBI:58349"/>
    </ligand>
</feature>
<protein>
    <recommendedName>
        <fullName evidence="4">Shikimate dehydrogenase (NADP(+))</fullName>
        <shortName evidence="4">SDH</shortName>
        <ecNumber evidence="4">1.1.1.25</ecNumber>
    </recommendedName>
</protein>
<dbReference type="Gene3D" id="3.40.50.10860">
    <property type="entry name" value="Leucine Dehydrogenase, chain A, domain 1"/>
    <property type="match status" value="1"/>
</dbReference>
<dbReference type="InterPro" id="IPR022893">
    <property type="entry name" value="Shikimate_DH_fam"/>
</dbReference>
<keyword evidence="4" id="KW-0028">Amino-acid biosynthesis</keyword>
<dbReference type="Pfam" id="PF08501">
    <property type="entry name" value="Shikimate_dh_N"/>
    <property type="match status" value="1"/>
</dbReference>
<dbReference type="GO" id="GO:0004764">
    <property type="term" value="F:shikimate 3-dehydrogenase (NADP+) activity"/>
    <property type="evidence" value="ECO:0007669"/>
    <property type="project" value="UniProtKB-EC"/>
</dbReference>
<evidence type="ECO:0000313" key="8">
    <source>
        <dbReference type="Proteomes" id="UP001169063"/>
    </source>
</evidence>
<dbReference type="PANTHER" id="PTHR21089:SF1">
    <property type="entry name" value="BIFUNCTIONAL 3-DEHYDROQUINATE DEHYDRATASE_SHIKIMATE DEHYDROGENASE, CHLOROPLASTIC"/>
    <property type="match status" value="1"/>
</dbReference>
<organism evidence="7 8">
    <name type="scientific">Peiella sedimenti</name>
    <dbReference type="NCBI Taxonomy" id="3061083"/>
    <lineage>
        <taxon>Bacteria</taxon>
        <taxon>Pseudomonadati</taxon>
        <taxon>Pseudomonadota</taxon>
        <taxon>Alphaproteobacteria</taxon>
        <taxon>Caulobacterales</taxon>
        <taxon>Caulobacteraceae</taxon>
        <taxon>Peiella</taxon>
    </lineage>
</organism>
<accession>A0ABT8SPA3</accession>
<feature type="binding site" evidence="4">
    <location>
        <position position="221"/>
    </location>
    <ligand>
        <name>shikimate</name>
        <dbReference type="ChEBI" id="CHEBI:36208"/>
    </ligand>
</feature>
<dbReference type="Gene3D" id="3.40.50.720">
    <property type="entry name" value="NAD(P)-binding Rossmann-like Domain"/>
    <property type="match status" value="1"/>
</dbReference>
<comment type="caution">
    <text evidence="7">The sequence shown here is derived from an EMBL/GenBank/DDBJ whole genome shotgun (WGS) entry which is preliminary data.</text>
</comment>
<dbReference type="EC" id="1.1.1.25" evidence="4"/>
<comment type="caution">
    <text evidence="4">Lacks conserved residue(s) required for the propagation of feature annotation.</text>
</comment>
<evidence type="ECO:0000256" key="2">
    <source>
        <dbReference type="ARBA" id="ARBA00023002"/>
    </source>
</evidence>
<feature type="binding site" evidence="4">
    <location>
        <position position="249"/>
    </location>
    <ligand>
        <name>shikimate</name>
        <dbReference type="ChEBI" id="CHEBI:36208"/>
    </ligand>
</feature>
<dbReference type="SUPFAM" id="SSF51735">
    <property type="entry name" value="NAD(P)-binding Rossmann-fold domains"/>
    <property type="match status" value="1"/>
</dbReference>
<comment type="function">
    <text evidence="4">Involved in the biosynthesis of the chorismate, which leads to the biosynthesis of aromatic amino acids. Catalyzes the reversible NADPH linked reduction of 3-dehydroshikimate (DHSA) to yield shikimate (SA).</text>
</comment>
<dbReference type="RefSeq" id="WP_302109525.1">
    <property type="nucleotide sequence ID" value="NZ_JAUKTR010000002.1"/>
</dbReference>
<keyword evidence="2 4" id="KW-0560">Oxidoreductase</keyword>
<comment type="catalytic activity">
    <reaction evidence="4">
        <text>shikimate + NADP(+) = 3-dehydroshikimate + NADPH + H(+)</text>
        <dbReference type="Rhea" id="RHEA:17737"/>
        <dbReference type="ChEBI" id="CHEBI:15378"/>
        <dbReference type="ChEBI" id="CHEBI:16630"/>
        <dbReference type="ChEBI" id="CHEBI:36208"/>
        <dbReference type="ChEBI" id="CHEBI:57783"/>
        <dbReference type="ChEBI" id="CHEBI:58349"/>
        <dbReference type="EC" id="1.1.1.25"/>
    </reaction>
</comment>
<reference evidence="7" key="1">
    <citation type="submission" date="2023-07" db="EMBL/GenBank/DDBJ databases">
        <title>Brevundimonas soil sp. nov., isolated from the soil of chemical plant.</title>
        <authorList>
            <person name="Wu N."/>
        </authorList>
    </citation>
    <scope>NUCLEOTIDE SEQUENCE</scope>
    <source>
        <strain evidence="7">XZ-24</strain>
    </source>
</reference>
<dbReference type="HAMAP" id="MF_00222">
    <property type="entry name" value="Shikimate_DH_AroE"/>
    <property type="match status" value="1"/>
</dbReference>
<keyword evidence="3 4" id="KW-0057">Aromatic amino acid biosynthesis</keyword>
<proteinExistence type="inferred from homology"/>
<evidence type="ECO:0000256" key="4">
    <source>
        <dbReference type="HAMAP-Rule" id="MF_00222"/>
    </source>
</evidence>
<feature type="binding site" evidence="4">
    <location>
        <position position="219"/>
    </location>
    <ligand>
        <name>NADP(+)</name>
        <dbReference type="ChEBI" id="CHEBI:58349"/>
    </ligand>
</feature>
<gene>
    <name evidence="4" type="primary">aroE</name>
    <name evidence="7" type="ORF">Q0812_06635</name>
</gene>
<feature type="active site" description="Proton acceptor" evidence="4">
    <location>
        <position position="72"/>
    </location>
</feature>
<comment type="similarity">
    <text evidence="4">Belongs to the shikimate dehydrogenase family.</text>
</comment>
<feature type="binding site" evidence="4">
    <location>
        <begin position="131"/>
        <end position="135"/>
    </location>
    <ligand>
        <name>NADP(+)</name>
        <dbReference type="ChEBI" id="CHEBI:58349"/>
    </ligand>
</feature>
<comment type="pathway">
    <text evidence="1 4">Metabolic intermediate biosynthesis; chorismate biosynthesis; chorismate from D-erythrose 4-phosphate and phosphoenolpyruvate: step 4/7.</text>
</comment>
<evidence type="ECO:0000259" key="5">
    <source>
        <dbReference type="Pfam" id="PF08501"/>
    </source>
</evidence>
<dbReference type="InterPro" id="IPR041121">
    <property type="entry name" value="SDH_C"/>
</dbReference>
<dbReference type="PANTHER" id="PTHR21089">
    <property type="entry name" value="SHIKIMATE DEHYDROGENASE"/>
    <property type="match status" value="1"/>
</dbReference>
<name>A0ABT8SPA3_9CAUL</name>
<feature type="domain" description="SDH C-terminal" evidence="6">
    <location>
        <begin position="242"/>
        <end position="272"/>
    </location>
</feature>
<dbReference type="SUPFAM" id="SSF53223">
    <property type="entry name" value="Aminoacid dehydrogenase-like, N-terminal domain"/>
    <property type="match status" value="1"/>
</dbReference>
<evidence type="ECO:0000313" key="7">
    <source>
        <dbReference type="EMBL" id="MDO1559102.1"/>
    </source>
</evidence>
<dbReference type="InterPro" id="IPR013708">
    <property type="entry name" value="Shikimate_DH-bd_N"/>
</dbReference>
<keyword evidence="8" id="KW-1185">Reference proteome</keyword>